<keyword evidence="5 6" id="KW-0472">Membrane</keyword>
<dbReference type="AlphaFoldDB" id="A0A6V8IA04"/>
<feature type="transmembrane region" description="Helical" evidence="6">
    <location>
        <begin position="6"/>
        <end position="30"/>
    </location>
</feature>
<keyword evidence="8" id="KW-1185">Reference proteome</keyword>
<dbReference type="EMBL" id="BLJP01000001">
    <property type="protein sequence ID" value="GFE92195.1"/>
    <property type="molecule type" value="Genomic_DNA"/>
</dbReference>
<evidence type="ECO:0000256" key="5">
    <source>
        <dbReference type="ARBA" id="ARBA00023136"/>
    </source>
</evidence>
<dbReference type="GeneID" id="95616756"/>
<keyword evidence="4 6" id="KW-1133">Transmembrane helix</keyword>
<dbReference type="Proteomes" id="UP000548726">
    <property type="component" value="Unassembled WGS sequence"/>
</dbReference>
<dbReference type="GO" id="GO:0005886">
    <property type="term" value="C:plasma membrane"/>
    <property type="evidence" value="ECO:0007669"/>
    <property type="project" value="UniProtKB-SubCell"/>
</dbReference>
<evidence type="ECO:0000256" key="2">
    <source>
        <dbReference type="ARBA" id="ARBA00022475"/>
    </source>
</evidence>
<proteinExistence type="predicted"/>
<evidence type="ECO:0000313" key="8">
    <source>
        <dbReference type="Proteomes" id="UP000548726"/>
    </source>
</evidence>
<dbReference type="InterPro" id="IPR001123">
    <property type="entry name" value="LeuE-type"/>
</dbReference>
<name>A0A6V8IA04_9PROT</name>
<feature type="transmembrane region" description="Helical" evidence="6">
    <location>
        <begin position="150"/>
        <end position="170"/>
    </location>
</feature>
<dbReference type="GO" id="GO:0015171">
    <property type="term" value="F:amino acid transmembrane transporter activity"/>
    <property type="evidence" value="ECO:0007669"/>
    <property type="project" value="TreeGrafter"/>
</dbReference>
<organism evidence="7 8">
    <name type="scientific">Acetobacter persici</name>
    <dbReference type="NCBI Taxonomy" id="1076596"/>
    <lineage>
        <taxon>Bacteria</taxon>
        <taxon>Pseudomonadati</taxon>
        <taxon>Pseudomonadota</taxon>
        <taxon>Alphaproteobacteria</taxon>
        <taxon>Acetobacterales</taxon>
        <taxon>Acetobacteraceae</taxon>
        <taxon>Acetobacter</taxon>
    </lineage>
</organism>
<evidence type="ECO:0000313" key="7">
    <source>
        <dbReference type="EMBL" id="GFE92195.1"/>
    </source>
</evidence>
<evidence type="ECO:0000256" key="6">
    <source>
        <dbReference type="SAM" id="Phobius"/>
    </source>
</evidence>
<dbReference type="PANTHER" id="PTHR30086:SF19">
    <property type="entry name" value="THREONINE EFFLUX PROTEIN"/>
    <property type="match status" value="1"/>
</dbReference>
<evidence type="ECO:0000256" key="3">
    <source>
        <dbReference type="ARBA" id="ARBA00022692"/>
    </source>
</evidence>
<keyword evidence="3 6" id="KW-0812">Transmembrane</keyword>
<comment type="subcellular location">
    <subcellularLocation>
        <location evidence="1">Cell membrane</location>
        <topology evidence="1">Multi-pass membrane protein</topology>
    </subcellularLocation>
</comment>
<dbReference type="Pfam" id="PF01810">
    <property type="entry name" value="LysE"/>
    <property type="match status" value="1"/>
</dbReference>
<protein>
    <submittedName>
        <fullName evidence="7">Threonine transporter</fullName>
    </submittedName>
</protein>
<dbReference type="RefSeq" id="WP_179194554.1">
    <property type="nucleotide sequence ID" value="NZ_BLJP01000001.1"/>
</dbReference>
<accession>A0A6V8IA04</accession>
<feature type="transmembrane region" description="Helical" evidence="6">
    <location>
        <begin position="42"/>
        <end position="68"/>
    </location>
</feature>
<comment type="caution">
    <text evidence="7">The sequence shown here is derived from an EMBL/GenBank/DDBJ whole genome shotgun (WGS) entry which is preliminary data.</text>
</comment>
<dbReference type="PANTHER" id="PTHR30086">
    <property type="entry name" value="ARGININE EXPORTER PROTEIN ARGO"/>
    <property type="match status" value="1"/>
</dbReference>
<gene>
    <name evidence="7" type="ORF">DmAi_02540</name>
</gene>
<feature type="transmembrane region" description="Helical" evidence="6">
    <location>
        <begin position="74"/>
        <end position="95"/>
    </location>
</feature>
<keyword evidence="2" id="KW-1003">Cell membrane</keyword>
<sequence>MTLTQDFSVIAAITAFWLVAMIVPGLDFLLVTRLAVMKGRPAALQATFGIASGVAVWGVAGFFGIRALFIAAPWLYLALKIGGGLYLMTVGAKLLMSSWKNEGEAGTASLTTDQRSNSFFAGFLTNLLNPKAPIFVSSLFAASMPQHASIYLGLTCVAAMFVVAVVWFAFVTLLLSLDRVSAVFLRCRRWIDRCAGVAFMALGLRFVTERSPT</sequence>
<reference evidence="7 8" key="1">
    <citation type="journal article" date="2020" name="Cell Rep.">
        <title>Local necrotic cells trigger systemic immune activation via gut microbiome dysbiosis in Drosophila.</title>
        <authorList>
            <person name="Kosakamoto H."/>
            <person name="Yamauchi T."/>
            <person name="Akuzawa-Tokita Y."/>
            <person name="Nishimura K."/>
            <person name="Soga T."/>
            <person name="Murakami T."/>
            <person name="Mori H."/>
            <person name="Yamamoto K."/>
            <person name="Miyazaki R."/>
            <person name="Koto A."/>
            <person name="Miura M."/>
            <person name="Obata F."/>
        </authorList>
    </citation>
    <scope>NUCLEOTIDE SEQUENCE [LARGE SCALE GENOMIC DNA]</scope>
    <source>
        <strain evidence="7 8">Ai</strain>
    </source>
</reference>
<evidence type="ECO:0000256" key="4">
    <source>
        <dbReference type="ARBA" id="ARBA00022989"/>
    </source>
</evidence>
<evidence type="ECO:0000256" key="1">
    <source>
        <dbReference type="ARBA" id="ARBA00004651"/>
    </source>
</evidence>